<reference evidence="2" key="1">
    <citation type="submission" date="2025-08" db="UniProtKB">
        <authorList>
            <consortium name="RefSeq"/>
        </authorList>
    </citation>
    <scope>IDENTIFICATION</scope>
</reference>
<protein>
    <submittedName>
        <fullName evidence="2">Uncharacterized protein LOC106820266</fullName>
    </submittedName>
</protein>
<evidence type="ECO:0000313" key="2">
    <source>
        <dbReference type="RefSeq" id="XP_014680279.1"/>
    </source>
</evidence>
<gene>
    <name evidence="2" type="primary">LOC106820266</name>
</gene>
<keyword evidence="1" id="KW-1185">Reference proteome</keyword>
<proteinExistence type="predicted"/>
<sequence length="120" mass="13200">MLTAASFAGLQLVAMPTRWDAEKDAALVVEFSFATTVFEGVLLLYRGVRSEDRMPVVVAMELRSRPDAVHLIIAEPSRRLDLPFPVAAGNDDTAAVLRIARSHVSLTLHPDRCDFTDACF</sequence>
<name>A0ABM1F758_PRICU</name>
<organism evidence="1 2">
    <name type="scientific">Priapulus caudatus</name>
    <name type="common">Priapulid worm</name>
    <dbReference type="NCBI Taxonomy" id="37621"/>
    <lineage>
        <taxon>Eukaryota</taxon>
        <taxon>Metazoa</taxon>
        <taxon>Ecdysozoa</taxon>
        <taxon>Scalidophora</taxon>
        <taxon>Priapulida</taxon>
        <taxon>Priapulimorpha</taxon>
        <taxon>Priapulimorphida</taxon>
        <taxon>Priapulidae</taxon>
        <taxon>Priapulus</taxon>
    </lineage>
</organism>
<dbReference type="Proteomes" id="UP000695022">
    <property type="component" value="Unplaced"/>
</dbReference>
<feature type="non-terminal residue" evidence="2">
    <location>
        <position position="120"/>
    </location>
</feature>
<accession>A0ABM1F758</accession>
<evidence type="ECO:0000313" key="1">
    <source>
        <dbReference type="Proteomes" id="UP000695022"/>
    </source>
</evidence>
<dbReference type="RefSeq" id="XP_014680279.1">
    <property type="nucleotide sequence ID" value="XM_014824793.1"/>
</dbReference>
<dbReference type="GeneID" id="106820266"/>